<evidence type="ECO:0008006" key="3">
    <source>
        <dbReference type="Google" id="ProtNLM"/>
    </source>
</evidence>
<accession>A0AAW4H7E6</accession>
<sequence>MIIDTDYTSLSVVDENIRHHYSENVRERVIGYTEPNEEGESSPIVESYTVIVLNQPDKVTYQDVEQRRSERKPWDLVIKPELERAIAWEEFSVNHNQYLDWLDALALWEKDQPTEPVWDDGSGEYIDQVVAAPVRPLVDLSNRRGVYELQVEEYQADYEHFLGTYTDLYRDDLLVVIRVPDTEPKSDSDIADYHAELAIKTRFNAVYADIEYNGHCYQMGQGKDGIYGIDNFKNVLTSIAIDPSKEGETVYWITASNEVEPLSYSDIKAIIGSFNERQRRIFVEYSAWRKGDRLSLFTCS</sequence>
<proteinExistence type="predicted"/>
<comment type="caution">
    <text evidence="1">The sequence shown here is derived from an EMBL/GenBank/DDBJ whole genome shotgun (WGS) entry which is preliminary data.</text>
</comment>
<dbReference type="EMBL" id="JAFKOQ010000001">
    <property type="protein sequence ID" value="MBN8120496.1"/>
    <property type="molecule type" value="Genomic_DNA"/>
</dbReference>
<protein>
    <recommendedName>
        <fullName evidence="3">DUF695 domain-containing protein</fullName>
    </recommendedName>
</protein>
<evidence type="ECO:0000313" key="1">
    <source>
        <dbReference type="EMBL" id="MBN8120496.1"/>
    </source>
</evidence>
<evidence type="ECO:0000313" key="2">
    <source>
        <dbReference type="Proteomes" id="UP000664056"/>
    </source>
</evidence>
<name>A0AAW4H7E6_VIBVL</name>
<reference evidence="1" key="1">
    <citation type="submission" date="2021-03" db="EMBL/GenBank/DDBJ databases">
        <title>Study of the foodborne Vibrio vulnificus isolates from China.</title>
        <authorList>
            <person name="Zheng Z."/>
            <person name="Ye L."/>
        </authorList>
    </citation>
    <scope>NUCLEOTIDE SEQUENCE</scope>
    <source>
        <strain evidence="1">Vv1582</strain>
    </source>
</reference>
<dbReference type="Proteomes" id="UP000664056">
    <property type="component" value="Unassembled WGS sequence"/>
</dbReference>
<dbReference type="RefSeq" id="WP_206622377.1">
    <property type="nucleotide sequence ID" value="NZ_JAFKOQ010000001.1"/>
</dbReference>
<organism evidence="1 2">
    <name type="scientific">Vibrio vulnificus</name>
    <dbReference type="NCBI Taxonomy" id="672"/>
    <lineage>
        <taxon>Bacteria</taxon>
        <taxon>Pseudomonadati</taxon>
        <taxon>Pseudomonadota</taxon>
        <taxon>Gammaproteobacteria</taxon>
        <taxon>Vibrionales</taxon>
        <taxon>Vibrionaceae</taxon>
        <taxon>Vibrio</taxon>
    </lineage>
</organism>
<dbReference type="AlphaFoldDB" id="A0AAW4H7E6"/>
<gene>
    <name evidence="1" type="ORF">J0J18_02035</name>
</gene>